<dbReference type="InterPro" id="IPR051861">
    <property type="entry name" value="NET_actin-binding_domain"/>
</dbReference>
<evidence type="ECO:0000256" key="2">
    <source>
        <dbReference type="ARBA" id="ARBA00038006"/>
    </source>
</evidence>
<protein>
    <recommendedName>
        <fullName evidence="4">NAB domain-containing protein</fullName>
    </recommendedName>
</protein>
<feature type="region of interest" description="Disordered" evidence="3">
    <location>
        <begin position="112"/>
        <end position="153"/>
    </location>
</feature>
<dbReference type="AlphaFoldDB" id="A0A6V7PCZ0"/>
<gene>
    <name evidence="5" type="ORF">CB5_LOCUS11617</name>
</gene>
<sequence length="247" mass="28333">MMTQTDLPQAWWFDRRSSSKQSPWLLSTLSGLEEKTKQMLELIEGDADSFAQRAEAYYKKRPLLVDMIGEFYRAHRALAEQYDQLKSAGSTHHNLFGPSFLDGSLSPKVSNNATDGSSLFSSECSESEEPDFDDTETEAETDRVSPNKRYEENERELQVLREQNAALKAELDVKDEEKREVIRQLAFAIDILKEENADLRKRVKGSRKMSKNIFEFEKLTKDSLCRKVFGRHSNSQDIVLAQYLGCS</sequence>
<dbReference type="PROSITE" id="PS51774">
    <property type="entry name" value="NAB"/>
    <property type="match status" value="1"/>
</dbReference>
<evidence type="ECO:0000313" key="5">
    <source>
        <dbReference type="EMBL" id="CAD1828406.1"/>
    </source>
</evidence>
<reference evidence="5" key="1">
    <citation type="submission" date="2020-07" db="EMBL/GenBank/DDBJ databases">
        <authorList>
            <person name="Lin J."/>
        </authorList>
    </citation>
    <scope>NUCLEOTIDE SEQUENCE</scope>
</reference>
<proteinExistence type="inferred from homology"/>
<feature type="compositionally biased region" description="Acidic residues" evidence="3">
    <location>
        <begin position="125"/>
        <end position="139"/>
    </location>
</feature>
<dbReference type="EMBL" id="LR862147">
    <property type="protein sequence ID" value="CAD1828406.1"/>
    <property type="molecule type" value="Genomic_DNA"/>
</dbReference>
<dbReference type="InterPro" id="IPR011684">
    <property type="entry name" value="NAB"/>
</dbReference>
<evidence type="ECO:0000256" key="3">
    <source>
        <dbReference type="SAM" id="MobiDB-lite"/>
    </source>
</evidence>
<evidence type="ECO:0000259" key="4">
    <source>
        <dbReference type="PROSITE" id="PS51774"/>
    </source>
</evidence>
<name>A0A6V7PCZ0_ANACO</name>
<accession>A0A6V7PCZ0</accession>
<evidence type="ECO:0000256" key="1">
    <source>
        <dbReference type="ARBA" id="ARBA00023054"/>
    </source>
</evidence>
<comment type="similarity">
    <text evidence="2">Belongs to the NET family.</text>
</comment>
<dbReference type="PANTHER" id="PTHR32258">
    <property type="entry name" value="PROTEIN NETWORKED 4A"/>
    <property type="match status" value="1"/>
</dbReference>
<organism evidence="5">
    <name type="scientific">Ananas comosus var. bracteatus</name>
    <name type="common">red pineapple</name>
    <dbReference type="NCBI Taxonomy" id="296719"/>
    <lineage>
        <taxon>Eukaryota</taxon>
        <taxon>Viridiplantae</taxon>
        <taxon>Streptophyta</taxon>
        <taxon>Embryophyta</taxon>
        <taxon>Tracheophyta</taxon>
        <taxon>Spermatophyta</taxon>
        <taxon>Magnoliopsida</taxon>
        <taxon>Liliopsida</taxon>
        <taxon>Poales</taxon>
        <taxon>Bromeliaceae</taxon>
        <taxon>Bromelioideae</taxon>
        <taxon>Ananas</taxon>
    </lineage>
</organism>
<feature type="domain" description="NAB" evidence="4">
    <location>
        <begin position="9"/>
        <end position="89"/>
    </location>
</feature>
<keyword evidence="1" id="KW-0175">Coiled coil</keyword>
<dbReference type="Pfam" id="PF07765">
    <property type="entry name" value="KIP1"/>
    <property type="match status" value="1"/>
</dbReference>
<dbReference type="GO" id="GO:0003779">
    <property type="term" value="F:actin binding"/>
    <property type="evidence" value="ECO:0007669"/>
    <property type="project" value="InterPro"/>
</dbReference>
<dbReference type="PANTHER" id="PTHR32258:SF28">
    <property type="entry name" value="PROTEIN NETWORKED 3A-RELATED"/>
    <property type="match status" value="1"/>
</dbReference>
<feature type="compositionally biased region" description="Basic and acidic residues" evidence="3">
    <location>
        <begin position="140"/>
        <end position="153"/>
    </location>
</feature>